<proteinExistence type="predicted"/>
<evidence type="ECO:0000313" key="2">
    <source>
        <dbReference type="Proteomes" id="UP001631993"/>
    </source>
</evidence>
<evidence type="ECO:0000313" key="1">
    <source>
        <dbReference type="EMBL" id="MFM9651811.1"/>
    </source>
</evidence>
<protein>
    <submittedName>
        <fullName evidence="1">Uncharacterized protein</fullName>
    </submittedName>
</protein>
<dbReference type="RefSeq" id="WP_409085479.1">
    <property type="nucleotide sequence ID" value="NZ_JBJVMW010000027.1"/>
</dbReference>
<name>A0ABW9ITM3_STRGJ</name>
<comment type="caution">
    <text evidence="1">The sequence shown here is derived from an EMBL/GenBank/DDBJ whole genome shotgun (WGS) entry which is preliminary data.</text>
</comment>
<dbReference type="EMBL" id="JBJVNE010000023">
    <property type="protein sequence ID" value="MFM9651811.1"/>
    <property type="molecule type" value="Genomic_DNA"/>
</dbReference>
<organism evidence="1 2">
    <name type="scientific">Streptomyces galilaeus</name>
    <dbReference type="NCBI Taxonomy" id="33899"/>
    <lineage>
        <taxon>Bacteria</taxon>
        <taxon>Bacillati</taxon>
        <taxon>Actinomycetota</taxon>
        <taxon>Actinomycetes</taxon>
        <taxon>Kitasatosporales</taxon>
        <taxon>Streptomycetaceae</taxon>
        <taxon>Streptomyces</taxon>
    </lineage>
</organism>
<keyword evidence="2" id="KW-1185">Reference proteome</keyword>
<sequence>MAVAATHAALLMAQDSGWLVRASGDRGVVAVLDHRLATGPLQQRHRSRWRRYTSAKQAEAW</sequence>
<reference evidence="1 2" key="1">
    <citation type="submission" date="2024-12" db="EMBL/GenBank/DDBJ databases">
        <title>Forecasting of Potato common scab and diversities of Pathogenic streptomyces spp. in china.</title>
        <authorList>
            <person name="Handique U."/>
            <person name="Wu J."/>
        </authorList>
    </citation>
    <scope>NUCLEOTIDE SEQUENCE [LARGE SCALE GENOMIC DNA]</scope>
    <source>
        <strain evidence="1 2">ZRIMU1585</strain>
    </source>
</reference>
<gene>
    <name evidence="1" type="ORF">ACKI1S_37395</name>
</gene>
<accession>A0ABW9ITM3</accession>
<dbReference type="Proteomes" id="UP001631993">
    <property type="component" value="Unassembled WGS sequence"/>
</dbReference>